<evidence type="ECO:0000256" key="8">
    <source>
        <dbReference type="ARBA" id="ARBA00048968"/>
    </source>
</evidence>
<comment type="similarity">
    <text evidence="2 10">Belongs to the purine nucleoside phosphorylase YfiH/LACC1 family.</text>
</comment>
<dbReference type="KEGG" id="hni:W911_17140"/>
<dbReference type="OrthoDB" id="4279at2"/>
<evidence type="ECO:0000256" key="7">
    <source>
        <dbReference type="ARBA" id="ARBA00047989"/>
    </source>
</evidence>
<evidence type="ECO:0000256" key="2">
    <source>
        <dbReference type="ARBA" id="ARBA00007353"/>
    </source>
</evidence>
<dbReference type="CDD" id="cd16833">
    <property type="entry name" value="YfiH"/>
    <property type="match status" value="1"/>
</dbReference>
<dbReference type="GO" id="GO:0005507">
    <property type="term" value="F:copper ion binding"/>
    <property type="evidence" value="ECO:0007669"/>
    <property type="project" value="TreeGrafter"/>
</dbReference>
<sequence>MLSPIEADNLSILPGIRHGFFTRQGGASRGLYTSLNCGAGSKDDPVAVVENRSRVAEHLGSVMDDVQTVYQIHSGTAHAVDSLQPRDSLPKADALVTRTRGLVIGVLTADCAPVLFADAEAGVVGAAHAGWRGAIGGILEATVALMEENGADRSRILAALGPTIGPKSYEVGPEFVTEFETADAANARFFTIPKGRPTPHFDLPSFVLERLGGLGLRGIERQAHCTYENESMFFSFRRSTHRKEPDYGRQISAIVVA</sequence>
<protein>
    <recommendedName>
        <fullName evidence="10">Purine nucleoside phosphorylase</fullName>
    </recommendedName>
</protein>
<evidence type="ECO:0000256" key="6">
    <source>
        <dbReference type="ARBA" id="ARBA00022833"/>
    </source>
</evidence>
<dbReference type="PANTHER" id="PTHR30616">
    <property type="entry name" value="UNCHARACTERIZED PROTEIN YFIH"/>
    <property type="match status" value="1"/>
</dbReference>
<reference evidence="11 12" key="1">
    <citation type="journal article" date="2014" name="Genome Announc.">
        <title>Complete Genome Sequence of Hyphomicrobium nitrativorans Strain NL23, a Denitrifying Bacterium Isolated from Biofilm of a Methanol-Fed Denitrification System Treating Seawater at the Montreal Biodome.</title>
        <authorList>
            <person name="Martineau C."/>
            <person name="Villeneuve C."/>
            <person name="Mauffrey F."/>
            <person name="Villemur R."/>
        </authorList>
    </citation>
    <scope>NUCLEOTIDE SEQUENCE [LARGE SCALE GENOMIC DNA]</scope>
    <source>
        <strain evidence="11">NL23</strain>
    </source>
</reference>
<evidence type="ECO:0000256" key="1">
    <source>
        <dbReference type="ARBA" id="ARBA00000553"/>
    </source>
</evidence>
<dbReference type="PATRIC" id="fig|1029756.8.peg.3568"/>
<comment type="catalytic activity">
    <reaction evidence="8">
        <text>adenosine + phosphate = alpha-D-ribose 1-phosphate + adenine</text>
        <dbReference type="Rhea" id="RHEA:27642"/>
        <dbReference type="ChEBI" id="CHEBI:16335"/>
        <dbReference type="ChEBI" id="CHEBI:16708"/>
        <dbReference type="ChEBI" id="CHEBI:43474"/>
        <dbReference type="ChEBI" id="CHEBI:57720"/>
        <dbReference type="EC" id="2.4.2.1"/>
    </reaction>
    <physiologicalReaction direction="left-to-right" evidence="8">
        <dbReference type="Rhea" id="RHEA:27643"/>
    </physiologicalReaction>
</comment>
<comment type="catalytic activity">
    <reaction evidence="1">
        <text>inosine + phosphate = alpha-D-ribose 1-phosphate + hypoxanthine</text>
        <dbReference type="Rhea" id="RHEA:27646"/>
        <dbReference type="ChEBI" id="CHEBI:17368"/>
        <dbReference type="ChEBI" id="CHEBI:17596"/>
        <dbReference type="ChEBI" id="CHEBI:43474"/>
        <dbReference type="ChEBI" id="CHEBI:57720"/>
        <dbReference type="EC" id="2.4.2.1"/>
    </reaction>
    <physiologicalReaction direction="left-to-right" evidence="1">
        <dbReference type="Rhea" id="RHEA:27647"/>
    </physiologicalReaction>
</comment>
<dbReference type="AlphaFoldDB" id="V5SGU6"/>
<dbReference type="Pfam" id="PF02578">
    <property type="entry name" value="Cu-oxidase_4"/>
    <property type="match status" value="1"/>
</dbReference>
<evidence type="ECO:0000256" key="9">
    <source>
        <dbReference type="ARBA" id="ARBA00049893"/>
    </source>
</evidence>
<comment type="catalytic activity">
    <reaction evidence="9">
        <text>S-methyl-5'-thioadenosine + phosphate = 5-(methylsulfanyl)-alpha-D-ribose 1-phosphate + adenine</text>
        <dbReference type="Rhea" id="RHEA:11852"/>
        <dbReference type="ChEBI" id="CHEBI:16708"/>
        <dbReference type="ChEBI" id="CHEBI:17509"/>
        <dbReference type="ChEBI" id="CHEBI:43474"/>
        <dbReference type="ChEBI" id="CHEBI:58533"/>
        <dbReference type="EC" id="2.4.2.28"/>
    </reaction>
    <physiologicalReaction direction="left-to-right" evidence="9">
        <dbReference type="Rhea" id="RHEA:11853"/>
    </physiologicalReaction>
</comment>
<dbReference type="HOGENOM" id="CLU_065784_2_0_5"/>
<dbReference type="GO" id="GO:0016787">
    <property type="term" value="F:hydrolase activity"/>
    <property type="evidence" value="ECO:0007669"/>
    <property type="project" value="UniProtKB-KW"/>
</dbReference>
<evidence type="ECO:0000313" key="12">
    <source>
        <dbReference type="Proteomes" id="UP000018542"/>
    </source>
</evidence>
<evidence type="ECO:0000256" key="4">
    <source>
        <dbReference type="ARBA" id="ARBA00022723"/>
    </source>
</evidence>
<evidence type="ECO:0000313" key="11">
    <source>
        <dbReference type="EMBL" id="AHB49722.1"/>
    </source>
</evidence>
<dbReference type="InterPro" id="IPR038371">
    <property type="entry name" value="Cu_polyphenol_OxRdtase_sf"/>
</dbReference>
<dbReference type="Proteomes" id="UP000018542">
    <property type="component" value="Chromosome"/>
</dbReference>
<dbReference type="STRING" id="1029756.W911_17140"/>
<dbReference type="Gene3D" id="3.60.140.10">
    <property type="entry name" value="CNF1/YfiH-like putative cysteine hydrolases"/>
    <property type="match status" value="1"/>
</dbReference>
<evidence type="ECO:0000256" key="5">
    <source>
        <dbReference type="ARBA" id="ARBA00022801"/>
    </source>
</evidence>
<keyword evidence="12" id="KW-1185">Reference proteome</keyword>
<evidence type="ECO:0000256" key="3">
    <source>
        <dbReference type="ARBA" id="ARBA00022679"/>
    </source>
</evidence>
<keyword evidence="3" id="KW-0808">Transferase</keyword>
<keyword evidence="4" id="KW-0479">Metal-binding</keyword>
<organism evidence="11 12">
    <name type="scientific">Hyphomicrobium nitrativorans NL23</name>
    <dbReference type="NCBI Taxonomy" id="1029756"/>
    <lineage>
        <taxon>Bacteria</taxon>
        <taxon>Pseudomonadati</taxon>
        <taxon>Pseudomonadota</taxon>
        <taxon>Alphaproteobacteria</taxon>
        <taxon>Hyphomicrobiales</taxon>
        <taxon>Hyphomicrobiaceae</taxon>
        <taxon>Hyphomicrobium</taxon>
    </lineage>
</organism>
<dbReference type="SUPFAM" id="SSF64438">
    <property type="entry name" value="CNF1/YfiH-like putative cysteine hydrolases"/>
    <property type="match status" value="1"/>
</dbReference>
<proteinExistence type="inferred from homology"/>
<comment type="catalytic activity">
    <reaction evidence="7">
        <text>adenosine + H2O + H(+) = inosine + NH4(+)</text>
        <dbReference type="Rhea" id="RHEA:24408"/>
        <dbReference type="ChEBI" id="CHEBI:15377"/>
        <dbReference type="ChEBI" id="CHEBI:15378"/>
        <dbReference type="ChEBI" id="CHEBI:16335"/>
        <dbReference type="ChEBI" id="CHEBI:17596"/>
        <dbReference type="ChEBI" id="CHEBI:28938"/>
        <dbReference type="EC" id="3.5.4.4"/>
    </reaction>
    <physiologicalReaction direction="left-to-right" evidence="7">
        <dbReference type="Rhea" id="RHEA:24409"/>
    </physiologicalReaction>
</comment>
<dbReference type="PANTHER" id="PTHR30616:SF2">
    <property type="entry name" value="PURINE NUCLEOSIDE PHOSPHORYLASE LACC1"/>
    <property type="match status" value="1"/>
</dbReference>
<dbReference type="GO" id="GO:0017061">
    <property type="term" value="F:S-methyl-5-thioadenosine phosphorylase activity"/>
    <property type="evidence" value="ECO:0007669"/>
    <property type="project" value="UniProtKB-EC"/>
</dbReference>
<dbReference type="EMBL" id="CP006912">
    <property type="protein sequence ID" value="AHB49722.1"/>
    <property type="molecule type" value="Genomic_DNA"/>
</dbReference>
<evidence type="ECO:0000256" key="10">
    <source>
        <dbReference type="RuleBase" id="RU361274"/>
    </source>
</evidence>
<accession>V5SGU6</accession>
<keyword evidence="5" id="KW-0378">Hydrolase</keyword>
<dbReference type="InterPro" id="IPR011324">
    <property type="entry name" value="Cytotoxic_necrot_fac-like_cat"/>
</dbReference>
<dbReference type="NCBIfam" id="TIGR00726">
    <property type="entry name" value="peptidoglycan editing factor PgeF"/>
    <property type="match status" value="1"/>
</dbReference>
<dbReference type="InterPro" id="IPR003730">
    <property type="entry name" value="Cu_polyphenol_OxRdtase"/>
</dbReference>
<gene>
    <name evidence="11" type="ORF">W911_17140</name>
</gene>
<name>V5SGU6_9HYPH</name>
<dbReference type="RefSeq" id="WP_023788717.1">
    <property type="nucleotide sequence ID" value="NC_022997.1"/>
</dbReference>
<keyword evidence="6" id="KW-0862">Zinc</keyword>